<dbReference type="FunFam" id="1.10.40.30:FF:000002">
    <property type="entry name" value="Fumarate hydratase class II"/>
    <property type="match status" value="1"/>
</dbReference>
<dbReference type="InterPro" id="IPR000362">
    <property type="entry name" value="Fumarate_lyase_fam"/>
</dbReference>
<evidence type="ECO:0000256" key="3">
    <source>
        <dbReference type="ARBA" id="ARBA00023239"/>
    </source>
</evidence>
<dbReference type="InterPro" id="IPR022761">
    <property type="entry name" value="Fumarate_lyase_N"/>
</dbReference>
<dbReference type="AlphaFoldDB" id="A0A0F9UUW0"/>
<dbReference type="EC" id="4.2.1.2" evidence="2"/>
<evidence type="ECO:0000259" key="6">
    <source>
        <dbReference type="Pfam" id="PF10415"/>
    </source>
</evidence>
<dbReference type="CDD" id="cd01362">
    <property type="entry name" value="Fumarase_classII"/>
    <property type="match status" value="1"/>
</dbReference>
<dbReference type="GO" id="GO:0006108">
    <property type="term" value="P:malate metabolic process"/>
    <property type="evidence" value="ECO:0007669"/>
    <property type="project" value="TreeGrafter"/>
</dbReference>
<proteinExistence type="inferred from homology"/>
<dbReference type="Gene3D" id="1.10.40.30">
    <property type="entry name" value="Fumarase/aspartase (C-terminal domain)"/>
    <property type="match status" value="1"/>
</dbReference>
<reference evidence="7" key="1">
    <citation type="journal article" date="2015" name="Nature">
        <title>Complex archaea that bridge the gap between prokaryotes and eukaryotes.</title>
        <authorList>
            <person name="Spang A."/>
            <person name="Saw J.H."/>
            <person name="Jorgensen S.L."/>
            <person name="Zaremba-Niedzwiedzka K."/>
            <person name="Martijn J."/>
            <person name="Lind A.E."/>
            <person name="van Eijk R."/>
            <person name="Schleper C."/>
            <person name="Guy L."/>
            <person name="Ettema T.J."/>
        </authorList>
    </citation>
    <scope>NUCLEOTIDE SEQUENCE</scope>
</reference>
<organism evidence="7">
    <name type="scientific">marine sediment metagenome</name>
    <dbReference type="NCBI Taxonomy" id="412755"/>
    <lineage>
        <taxon>unclassified sequences</taxon>
        <taxon>metagenomes</taxon>
        <taxon>ecological metagenomes</taxon>
    </lineage>
</organism>
<dbReference type="SUPFAM" id="SSF48557">
    <property type="entry name" value="L-aspartase-like"/>
    <property type="match status" value="1"/>
</dbReference>
<comment type="caution">
    <text evidence="7">The sequence shown here is derived from an EMBL/GenBank/DDBJ whole genome shotgun (WGS) entry which is preliminary data.</text>
</comment>
<dbReference type="FunFam" id="1.20.200.10:FF:000001">
    <property type="entry name" value="Fumarate hydratase, mitochondrial"/>
    <property type="match status" value="1"/>
</dbReference>
<dbReference type="Pfam" id="PF00206">
    <property type="entry name" value="Lyase_1"/>
    <property type="match status" value="1"/>
</dbReference>
<dbReference type="PANTHER" id="PTHR11444">
    <property type="entry name" value="ASPARTATEAMMONIA/ARGININOSUCCINATE/ADENYLOSUCCINATE LYASE"/>
    <property type="match status" value="1"/>
</dbReference>
<gene>
    <name evidence="7" type="ORF">LCGC14_0177790</name>
</gene>
<feature type="compositionally biased region" description="Polar residues" evidence="4">
    <location>
        <begin position="131"/>
        <end position="140"/>
    </location>
</feature>
<dbReference type="GO" id="GO:0006106">
    <property type="term" value="P:fumarate metabolic process"/>
    <property type="evidence" value="ECO:0007669"/>
    <property type="project" value="InterPro"/>
</dbReference>
<accession>A0A0F9UUW0</accession>
<dbReference type="Gene3D" id="1.10.275.10">
    <property type="entry name" value="Fumarase/aspartase (N-terminal domain)"/>
    <property type="match status" value="1"/>
</dbReference>
<dbReference type="InterPro" id="IPR005677">
    <property type="entry name" value="Fum_hydII"/>
</dbReference>
<dbReference type="InterPro" id="IPR024083">
    <property type="entry name" value="Fumarase/histidase_N"/>
</dbReference>
<dbReference type="InterPro" id="IPR008948">
    <property type="entry name" value="L-Aspartase-like"/>
</dbReference>
<evidence type="ECO:0000259" key="5">
    <source>
        <dbReference type="Pfam" id="PF00206"/>
    </source>
</evidence>
<dbReference type="GO" id="GO:0006099">
    <property type="term" value="P:tricarboxylic acid cycle"/>
    <property type="evidence" value="ECO:0007669"/>
    <property type="project" value="InterPro"/>
</dbReference>
<comment type="similarity">
    <text evidence="1">Belongs to the class-II fumarase/aspartase family. Fumarase subfamily.</text>
</comment>
<dbReference type="GO" id="GO:0004333">
    <property type="term" value="F:fumarate hydratase activity"/>
    <property type="evidence" value="ECO:0007669"/>
    <property type="project" value="UniProtKB-EC"/>
</dbReference>
<protein>
    <recommendedName>
        <fullName evidence="2">fumarate hydratase</fullName>
        <ecNumber evidence="2">4.2.1.2</ecNumber>
    </recommendedName>
</protein>
<feature type="domain" description="Fumarase C C-terminal" evidence="6">
    <location>
        <begin position="407"/>
        <end position="459"/>
    </location>
</feature>
<dbReference type="PRINTS" id="PR00145">
    <property type="entry name" value="ARGSUCLYASE"/>
</dbReference>
<evidence type="ECO:0000256" key="4">
    <source>
        <dbReference type="SAM" id="MobiDB-lite"/>
    </source>
</evidence>
<dbReference type="FunFam" id="1.10.275.10:FF:000001">
    <property type="entry name" value="Fumarate hydratase, mitochondrial"/>
    <property type="match status" value="1"/>
</dbReference>
<sequence>MPTRTETDSMGPIEVASGRYWGAQTQRSLAHFAIGEERIPLPVVHALGMIKKAAARTNRQLGELDPALASLIERAADEVIDGTLDEQFPLSVWQTGSGTQSNMNANEVIANRANELAGQPLGSKQPVHPNDQVNQSQSSNDTFPSAMHIAAALQSHQTLLPAVCGLRDALQAQSERHAQLIKIGRTHMMDATPVTFGQELSAFVAQLEMGMHAVEQAMPAVLALAQGGTAVGTGLNTPPRFAVEFAREVAELTGLPFTSAENKFAALAGHEPLVQLHAACKQLAVTLMKLANDLRLLGSGPRAGFAEVRLPANEPGSSIMPGKVNPTQCEALSMVACQVIGNDTTLSIAASNGQLQLNVFKPVIIHTLLQSIRLLSDACNSFREHCVEGMQPDEARMREHLDNSLMLVTALNPVIGYDKAADIAKKAYTEGTTLKQAALALEYLTEAEFDAAVRPELMLGEHAPKA</sequence>
<name>A0A0F9UUW0_9ZZZZ</name>
<dbReference type="PRINTS" id="PR00149">
    <property type="entry name" value="FUMRATELYASE"/>
</dbReference>
<feature type="domain" description="Fumarate lyase N-terminal" evidence="5">
    <location>
        <begin position="11"/>
        <end position="341"/>
    </location>
</feature>
<feature type="region of interest" description="Disordered" evidence="4">
    <location>
        <begin position="119"/>
        <end position="140"/>
    </location>
</feature>
<evidence type="ECO:0000256" key="1">
    <source>
        <dbReference type="ARBA" id="ARBA00009084"/>
    </source>
</evidence>
<dbReference type="Gene3D" id="1.20.200.10">
    <property type="entry name" value="Fumarase/aspartase (Central domain)"/>
    <property type="match status" value="1"/>
</dbReference>
<evidence type="ECO:0000256" key="2">
    <source>
        <dbReference type="ARBA" id="ARBA00012921"/>
    </source>
</evidence>
<dbReference type="Pfam" id="PF10415">
    <property type="entry name" value="FumaraseC_C"/>
    <property type="match status" value="1"/>
</dbReference>
<dbReference type="PROSITE" id="PS00163">
    <property type="entry name" value="FUMARATE_LYASES"/>
    <property type="match status" value="1"/>
</dbReference>
<dbReference type="InterPro" id="IPR018951">
    <property type="entry name" value="Fumarase_C_C"/>
</dbReference>
<dbReference type="HAMAP" id="MF_00743">
    <property type="entry name" value="FumaraseC"/>
    <property type="match status" value="1"/>
</dbReference>
<evidence type="ECO:0000313" key="7">
    <source>
        <dbReference type="EMBL" id="KKN95534.1"/>
    </source>
</evidence>
<keyword evidence="3" id="KW-0456">Lyase</keyword>
<dbReference type="InterPro" id="IPR020557">
    <property type="entry name" value="Fumarate_lyase_CS"/>
</dbReference>
<dbReference type="EMBL" id="LAZR01000070">
    <property type="protein sequence ID" value="KKN95534.1"/>
    <property type="molecule type" value="Genomic_DNA"/>
</dbReference>
<dbReference type="NCBIfam" id="TIGR00979">
    <property type="entry name" value="fumC_II"/>
    <property type="match status" value="1"/>
</dbReference>
<dbReference type="PANTHER" id="PTHR11444:SF1">
    <property type="entry name" value="FUMARATE HYDRATASE, MITOCHONDRIAL"/>
    <property type="match status" value="1"/>
</dbReference>
<dbReference type="NCBIfam" id="NF008909">
    <property type="entry name" value="PRK12273.1"/>
    <property type="match status" value="1"/>
</dbReference>